<dbReference type="GO" id="GO:0003677">
    <property type="term" value="F:DNA binding"/>
    <property type="evidence" value="ECO:0007669"/>
    <property type="project" value="UniProtKB-KW"/>
</dbReference>
<dbReference type="InterPro" id="IPR018335">
    <property type="entry name" value="Tscrpt_reg_HTH_Crp-type_CS"/>
</dbReference>
<dbReference type="GO" id="GO:0005829">
    <property type="term" value="C:cytosol"/>
    <property type="evidence" value="ECO:0007669"/>
    <property type="project" value="TreeGrafter"/>
</dbReference>
<dbReference type="SUPFAM" id="SSF46785">
    <property type="entry name" value="Winged helix' DNA-binding domain"/>
    <property type="match status" value="1"/>
</dbReference>
<dbReference type="InterPro" id="IPR018490">
    <property type="entry name" value="cNMP-bd_dom_sf"/>
</dbReference>
<dbReference type="EMBL" id="CP014226">
    <property type="protein sequence ID" value="AMD01050.1"/>
    <property type="molecule type" value="Genomic_DNA"/>
</dbReference>
<dbReference type="GO" id="GO:0003700">
    <property type="term" value="F:DNA-binding transcription factor activity"/>
    <property type="evidence" value="ECO:0007669"/>
    <property type="project" value="InterPro"/>
</dbReference>
<keyword evidence="7" id="KW-1185">Reference proteome</keyword>
<reference evidence="6 7" key="2">
    <citation type="submission" date="2016-02" db="EMBL/GenBank/DDBJ databases">
        <authorList>
            <person name="Wen L."/>
            <person name="He K."/>
            <person name="Yang H."/>
        </authorList>
    </citation>
    <scope>NUCLEOTIDE SEQUENCE [LARGE SCALE GENOMIC DNA]</scope>
    <source>
        <strain evidence="6 7">AGD 8-3</strain>
    </source>
</reference>
<dbReference type="PANTHER" id="PTHR24567">
    <property type="entry name" value="CRP FAMILY TRANSCRIPTIONAL REGULATORY PROTEIN"/>
    <property type="match status" value="1"/>
</dbReference>
<dbReference type="InterPro" id="IPR012318">
    <property type="entry name" value="HTH_CRP"/>
</dbReference>
<reference evidence="6 7" key="1">
    <citation type="journal article" date="2016" name="Genome Announc.">
        <title>Draft Genome Sequence of 'Halomonas chromatireducens' Strain AGD 8-3, a Haloalkaliphilic Chromate- and Selenite-Reducing Gammaproteobacterium.</title>
        <authorList>
            <person name="Sharko F.S."/>
            <person name="Shapovalova A.A."/>
            <person name="Tsygankova S.V."/>
            <person name="Komova A.V."/>
            <person name="Boulygina E.S."/>
            <person name="Teslyuk A.B."/>
            <person name="Gotovtsev P.M."/>
            <person name="Namsaraev Z.B."/>
            <person name="Khijniak T.V."/>
            <person name="Nedoluzhko A.V."/>
            <person name="Vasilov R.G."/>
        </authorList>
    </citation>
    <scope>NUCLEOTIDE SEQUENCE [LARGE SCALE GENOMIC DNA]</scope>
    <source>
        <strain evidence="6 7">AGD 8-3</strain>
    </source>
</reference>
<dbReference type="PROSITE" id="PS00042">
    <property type="entry name" value="HTH_CRP_1"/>
    <property type="match status" value="1"/>
</dbReference>
<evidence type="ECO:0000259" key="4">
    <source>
        <dbReference type="PROSITE" id="PS50042"/>
    </source>
</evidence>
<dbReference type="SUPFAM" id="SSF51206">
    <property type="entry name" value="cAMP-binding domain-like"/>
    <property type="match status" value="1"/>
</dbReference>
<evidence type="ECO:0000259" key="5">
    <source>
        <dbReference type="PROSITE" id="PS51063"/>
    </source>
</evidence>
<proteinExistence type="predicted"/>
<keyword evidence="3" id="KW-0804">Transcription</keyword>
<dbReference type="OrthoDB" id="7643467at2"/>
<dbReference type="PANTHER" id="PTHR24567:SF75">
    <property type="entry name" value="FUMARATE AND NITRATE REDUCTION REGULATORY PROTEIN"/>
    <property type="match status" value="1"/>
</dbReference>
<dbReference type="STRING" id="507626.LOKO_01983"/>
<dbReference type="InterPro" id="IPR036390">
    <property type="entry name" value="WH_DNA-bd_sf"/>
</dbReference>
<dbReference type="FunFam" id="1.10.10.10:FF:000028">
    <property type="entry name" value="Fumarate/nitrate reduction transcriptional regulator Fnr"/>
    <property type="match status" value="1"/>
</dbReference>
<dbReference type="KEGG" id="hco:LOKO_01983"/>
<dbReference type="InterPro" id="IPR036388">
    <property type="entry name" value="WH-like_DNA-bd_sf"/>
</dbReference>
<evidence type="ECO:0000256" key="1">
    <source>
        <dbReference type="ARBA" id="ARBA00023015"/>
    </source>
</evidence>
<accession>A0A0X8HE99</accession>
<evidence type="ECO:0000313" key="6">
    <source>
        <dbReference type="EMBL" id="AMD01050.1"/>
    </source>
</evidence>
<evidence type="ECO:0000256" key="2">
    <source>
        <dbReference type="ARBA" id="ARBA00023125"/>
    </source>
</evidence>
<dbReference type="CDD" id="cd00038">
    <property type="entry name" value="CAP_ED"/>
    <property type="match status" value="1"/>
</dbReference>
<feature type="domain" description="HTH crp-type" evidence="5">
    <location>
        <begin position="160"/>
        <end position="233"/>
    </location>
</feature>
<dbReference type="PATRIC" id="fig|507626.3.peg.1978"/>
<evidence type="ECO:0000256" key="3">
    <source>
        <dbReference type="ARBA" id="ARBA00023163"/>
    </source>
</evidence>
<dbReference type="AlphaFoldDB" id="A0A0X8HE99"/>
<keyword evidence="2" id="KW-0238">DNA-binding</keyword>
<dbReference type="Proteomes" id="UP000063387">
    <property type="component" value="Chromosome"/>
</dbReference>
<dbReference type="SMART" id="SM00100">
    <property type="entry name" value="cNMP"/>
    <property type="match status" value="1"/>
</dbReference>
<dbReference type="InterPro" id="IPR000595">
    <property type="entry name" value="cNMP-bd_dom"/>
</dbReference>
<feature type="domain" description="Cyclic nucleotide-binding" evidence="4">
    <location>
        <begin position="26"/>
        <end position="96"/>
    </location>
</feature>
<dbReference type="Pfam" id="PF13545">
    <property type="entry name" value="HTH_Crp_2"/>
    <property type="match status" value="1"/>
</dbReference>
<dbReference type="Gene3D" id="2.60.120.10">
    <property type="entry name" value="Jelly Rolls"/>
    <property type="match status" value="1"/>
</dbReference>
<name>A0A0X8HE99_9GAMM</name>
<evidence type="ECO:0000313" key="7">
    <source>
        <dbReference type="Proteomes" id="UP000063387"/>
    </source>
</evidence>
<dbReference type="Gene3D" id="1.10.10.10">
    <property type="entry name" value="Winged helix-like DNA-binding domain superfamily/Winged helix DNA-binding domain"/>
    <property type="match status" value="1"/>
</dbReference>
<protein>
    <submittedName>
        <fullName evidence="6">Transcriptional activator protein Anr</fullName>
    </submittedName>
</protein>
<dbReference type="InterPro" id="IPR014710">
    <property type="entry name" value="RmlC-like_jellyroll"/>
</dbReference>
<dbReference type="PROSITE" id="PS51063">
    <property type="entry name" value="HTH_CRP_2"/>
    <property type="match status" value="1"/>
</dbReference>
<dbReference type="Pfam" id="PF00027">
    <property type="entry name" value="cNMP_binding"/>
    <property type="match status" value="1"/>
</dbReference>
<sequence length="249" mass="27859">MPFTSTGPLPGGGTRCEYCCHHSRCLTMGLEGEQLADFDALLERPRPLKRGEVLVHQGDQFGNLYAVRTGSLKQVQFQVGARDQVTHFYLPGELVGLDGIGSGECVGNVVALESTYVCELPFLQLEVLMKDSHTLQHRLFRCMGEELRDHQRMMCLLSGRTADQRMASFLLGMSERFRLRGYSPSRFFLSMSRGDIGSYLGLAIETVSRALGRFQMQKLISVEGRWVSLKDMESLTRMVAEDVGRHSGT</sequence>
<keyword evidence="1" id="KW-0805">Transcription regulation</keyword>
<organism evidence="6 7">
    <name type="scientific">Halomonas chromatireducens</name>
    <dbReference type="NCBI Taxonomy" id="507626"/>
    <lineage>
        <taxon>Bacteria</taxon>
        <taxon>Pseudomonadati</taxon>
        <taxon>Pseudomonadota</taxon>
        <taxon>Gammaproteobacteria</taxon>
        <taxon>Oceanospirillales</taxon>
        <taxon>Halomonadaceae</taxon>
        <taxon>Halomonas</taxon>
    </lineage>
</organism>
<dbReference type="SMART" id="SM00419">
    <property type="entry name" value="HTH_CRP"/>
    <property type="match status" value="1"/>
</dbReference>
<dbReference type="PROSITE" id="PS50042">
    <property type="entry name" value="CNMP_BINDING_3"/>
    <property type="match status" value="1"/>
</dbReference>
<dbReference type="InterPro" id="IPR050397">
    <property type="entry name" value="Env_Response_Regulators"/>
</dbReference>
<gene>
    <name evidence="6" type="primary">anr_3</name>
    <name evidence="6" type="ORF">LOKO_01983</name>
</gene>
<dbReference type="PRINTS" id="PR00034">
    <property type="entry name" value="HTHCRP"/>
</dbReference>
<dbReference type="CDD" id="cd00092">
    <property type="entry name" value="HTH_CRP"/>
    <property type="match status" value="1"/>
</dbReference>